<comment type="caution">
    <text evidence="2">The sequence shown here is derived from an EMBL/GenBank/DDBJ whole genome shotgun (WGS) entry which is preliminary data.</text>
</comment>
<keyword evidence="1" id="KW-0732">Signal</keyword>
<evidence type="ECO:0008006" key="4">
    <source>
        <dbReference type="Google" id="ProtNLM"/>
    </source>
</evidence>
<keyword evidence="3" id="KW-1185">Reference proteome</keyword>
<evidence type="ECO:0000313" key="3">
    <source>
        <dbReference type="Proteomes" id="UP001597557"/>
    </source>
</evidence>
<organism evidence="2 3">
    <name type="scientific">Mucilaginibacter ximonensis</name>
    <dbReference type="NCBI Taxonomy" id="538021"/>
    <lineage>
        <taxon>Bacteria</taxon>
        <taxon>Pseudomonadati</taxon>
        <taxon>Bacteroidota</taxon>
        <taxon>Sphingobacteriia</taxon>
        <taxon>Sphingobacteriales</taxon>
        <taxon>Sphingobacteriaceae</taxon>
        <taxon>Mucilaginibacter</taxon>
    </lineage>
</organism>
<dbReference type="RefSeq" id="WP_377185617.1">
    <property type="nucleotide sequence ID" value="NZ_JBHUPD010000002.1"/>
</dbReference>
<protein>
    <recommendedName>
        <fullName evidence="4">Lipoprotein</fullName>
    </recommendedName>
</protein>
<dbReference type="Proteomes" id="UP001597557">
    <property type="component" value="Unassembled WGS sequence"/>
</dbReference>
<evidence type="ECO:0000313" key="2">
    <source>
        <dbReference type="EMBL" id="MFD2873162.1"/>
    </source>
</evidence>
<reference evidence="3" key="1">
    <citation type="journal article" date="2019" name="Int. J. Syst. Evol. Microbiol.">
        <title>The Global Catalogue of Microorganisms (GCM) 10K type strain sequencing project: providing services to taxonomists for standard genome sequencing and annotation.</title>
        <authorList>
            <consortium name="The Broad Institute Genomics Platform"/>
            <consortium name="The Broad Institute Genome Sequencing Center for Infectious Disease"/>
            <person name="Wu L."/>
            <person name="Ma J."/>
        </authorList>
    </citation>
    <scope>NUCLEOTIDE SEQUENCE [LARGE SCALE GENOMIC DNA]</scope>
    <source>
        <strain evidence="3">KCTC 22437</strain>
    </source>
</reference>
<sequence>MKYLPLALIALCLAACSSPQKKAGNADTVKKDTAAATAGKAPSISTHSFIHHIGQDTTLIDFTLINDRAQGIMDWMPHDGTEGHSGVIQGTLKNDTIHAVWGYAVGRSTDTMSVELLFKDSADLRQKPLIKNAKTGRLQTDENAGFTILYKPGSRKHR</sequence>
<feature type="chain" id="PRO_5047109498" description="Lipoprotein" evidence="1">
    <location>
        <begin position="24"/>
        <end position="158"/>
    </location>
</feature>
<accession>A0ABW5YCW1</accession>
<feature type="signal peptide" evidence="1">
    <location>
        <begin position="1"/>
        <end position="23"/>
    </location>
</feature>
<gene>
    <name evidence="2" type="ORF">ACFS5N_11820</name>
</gene>
<proteinExistence type="predicted"/>
<evidence type="ECO:0000256" key="1">
    <source>
        <dbReference type="SAM" id="SignalP"/>
    </source>
</evidence>
<name>A0ABW5YCW1_9SPHI</name>
<dbReference type="EMBL" id="JBHUPD010000002">
    <property type="protein sequence ID" value="MFD2873162.1"/>
    <property type="molecule type" value="Genomic_DNA"/>
</dbReference>